<dbReference type="PANTHER" id="PTHR43581">
    <property type="entry name" value="ATP/GTP PHOSPHATASE"/>
    <property type="match status" value="1"/>
</dbReference>
<sequence>MKLIIENIGMIRQAEIDLYSLCVIAGENDNGKSTIGKIIFCILKAVNRYKEDLRESKDYWINEKLNEIYFFLRTNLKIKNSSVTERMMLLRSHSFSEQISSEQWPVFDELINELIHTAELNTEQKEHVIQLHNKIKELVAQPENQRKAIENAFNKIFASEFDSSLLLQGASKGYIQLLDNNITLIHLEIDQHNGVTLLSEIEPIELKDATFIDSALVLNYHDVLIRSQTLLDIDKRRLGNLGMAYTTLHTKDLFDKLRNPILPNSLFDIDKTELLSKLHNIVNGEIAYDKNVRDFVFRRNQEDISIKNTASGIKVFGLLQILIANDFISKNSMLVFDEPENHLHPKWQLKLAEFLVSLAKNGIYILLSSHSPYMIEALKRYGDQAGLAKKSRFFLAENRCIKNEDRLGEIFQVLAEPFEVFRKMDAEVLRGE</sequence>
<keyword evidence="2" id="KW-0547">Nucleotide-binding</keyword>
<name>A0A918JRP9_9BURK</name>
<dbReference type="InterPro" id="IPR041685">
    <property type="entry name" value="AAA_GajA/Old/RecF-like"/>
</dbReference>
<dbReference type="SUPFAM" id="SSF52540">
    <property type="entry name" value="P-loop containing nucleoside triphosphate hydrolases"/>
    <property type="match status" value="1"/>
</dbReference>
<dbReference type="PANTHER" id="PTHR43581:SF2">
    <property type="entry name" value="EXCINUCLEASE ATPASE SUBUNIT"/>
    <property type="match status" value="1"/>
</dbReference>
<dbReference type="AlphaFoldDB" id="A0A918JRP9"/>
<comment type="caution">
    <text evidence="2">The sequence shown here is derived from an EMBL/GenBank/DDBJ whole genome shotgun (WGS) entry which is preliminary data.</text>
</comment>
<reference evidence="2" key="2">
    <citation type="submission" date="2020-09" db="EMBL/GenBank/DDBJ databases">
        <authorList>
            <person name="Sun Q."/>
            <person name="Kim S."/>
        </authorList>
    </citation>
    <scope>NUCLEOTIDE SEQUENCE</scope>
    <source>
        <strain evidence="2">KCTC 23732</strain>
    </source>
</reference>
<keyword evidence="3" id="KW-1185">Reference proteome</keyword>
<dbReference type="InterPro" id="IPR027417">
    <property type="entry name" value="P-loop_NTPase"/>
</dbReference>
<accession>A0A918JRP9</accession>
<evidence type="ECO:0000259" key="1">
    <source>
        <dbReference type="Pfam" id="PF13175"/>
    </source>
</evidence>
<dbReference type="Gene3D" id="3.40.50.300">
    <property type="entry name" value="P-loop containing nucleotide triphosphate hydrolases"/>
    <property type="match status" value="1"/>
</dbReference>
<dbReference type="EMBL" id="BMYS01000031">
    <property type="protein sequence ID" value="GGW96635.1"/>
    <property type="molecule type" value="Genomic_DNA"/>
</dbReference>
<feature type="domain" description="Endonuclease GajA/Old nuclease/RecF-like AAA" evidence="1">
    <location>
        <begin position="272"/>
        <end position="375"/>
    </location>
</feature>
<dbReference type="RefSeq" id="WP_189386094.1">
    <property type="nucleotide sequence ID" value="NZ_BAABFY010000040.1"/>
</dbReference>
<evidence type="ECO:0000313" key="3">
    <source>
        <dbReference type="Proteomes" id="UP000608345"/>
    </source>
</evidence>
<proteinExistence type="predicted"/>
<evidence type="ECO:0000313" key="2">
    <source>
        <dbReference type="EMBL" id="GGW96635.1"/>
    </source>
</evidence>
<dbReference type="Pfam" id="PF13175">
    <property type="entry name" value="AAA_15"/>
    <property type="match status" value="1"/>
</dbReference>
<dbReference type="CDD" id="cd00267">
    <property type="entry name" value="ABC_ATPase"/>
    <property type="match status" value="1"/>
</dbReference>
<organism evidence="2 3">
    <name type="scientific">Advenella faeciporci</name>
    <dbReference type="NCBI Taxonomy" id="797535"/>
    <lineage>
        <taxon>Bacteria</taxon>
        <taxon>Pseudomonadati</taxon>
        <taxon>Pseudomonadota</taxon>
        <taxon>Betaproteobacteria</taxon>
        <taxon>Burkholderiales</taxon>
        <taxon>Alcaligenaceae</taxon>
    </lineage>
</organism>
<keyword evidence="2" id="KW-0067">ATP-binding</keyword>
<protein>
    <submittedName>
        <fullName evidence="2">ABC transporter ATP-binding protein</fullName>
    </submittedName>
</protein>
<dbReference type="InterPro" id="IPR051396">
    <property type="entry name" value="Bact_Antivir_Def_Nuclease"/>
</dbReference>
<reference evidence="2" key="1">
    <citation type="journal article" date="2014" name="Int. J. Syst. Evol. Microbiol.">
        <title>Complete genome sequence of Corynebacterium casei LMG S-19264T (=DSM 44701T), isolated from a smear-ripened cheese.</title>
        <authorList>
            <consortium name="US DOE Joint Genome Institute (JGI-PGF)"/>
            <person name="Walter F."/>
            <person name="Albersmeier A."/>
            <person name="Kalinowski J."/>
            <person name="Ruckert C."/>
        </authorList>
    </citation>
    <scope>NUCLEOTIDE SEQUENCE</scope>
    <source>
        <strain evidence="2">KCTC 23732</strain>
    </source>
</reference>
<dbReference type="GO" id="GO:0005524">
    <property type="term" value="F:ATP binding"/>
    <property type="evidence" value="ECO:0007669"/>
    <property type="project" value="UniProtKB-KW"/>
</dbReference>
<gene>
    <name evidence="2" type="ORF">GCM10011450_27700</name>
</gene>
<dbReference type="Proteomes" id="UP000608345">
    <property type="component" value="Unassembled WGS sequence"/>
</dbReference>